<evidence type="ECO:0000256" key="7">
    <source>
        <dbReference type="ARBA" id="ARBA00022840"/>
    </source>
</evidence>
<evidence type="ECO:0000256" key="12">
    <source>
        <dbReference type="RuleBase" id="RU003784"/>
    </source>
</evidence>
<dbReference type="Gene3D" id="3.40.50.300">
    <property type="entry name" value="P-loop containing nucleotide triphosphate hydrolases"/>
    <property type="match status" value="1"/>
</dbReference>
<keyword evidence="7 10" id="KW-0067">ATP-binding</keyword>
<dbReference type="NCBIfam" id="TIGR00174">
    <property type="entry name" value="miaA"/>
    <property type="match status" value="1"/>
</dbReference>
<keyword evidence="5 10" id="KW-0819">tRNA processing</keyword>
<feature type="site" description="Interaction with substrate tRNA" evidence="10">
    <location>
        <position position="147"/>
    </location>
</feature>
<comment type="function">
    <text evidence="2 10 12">Catalyzes the transfer of a dimethylallyl group onto the adenine at position 37 in tRNAs that read codons beginning with uridine, leading to the formation of N6-(dimethylallyl)adenosine (i(6)A).</text>
</comment>
<evidence type="ECO:0000256" key="1">
    <source>
        <dbReference type="ARBA" id="ARBA00001946"/>
    </source>
</evidence>
<name>A0A0G0T364_9BACT</name>
<evidence type="ECO:0000256" key="9">
    <source>
        <dbReference type="ARBA" id="ARBA00049563"/>
    </source>
</evidence>
<keyword evidence="4 10" id="KW-0808">Transferase</keyword>
<organism evidence="14 15">
    <name type="scientific">Candidatus Roizmanbacteria bacterium GW2011_GWB1_40_7</name>
    <dbReference type="NCBI Taxonomy" id="1618482"/>
    <lineage>
        <taxon>Bacteria</taxon>
        <taxon>Candidatus Roizmaniibacteriota</taxon>
    </lineage>
</organism>
<feature type="binding site" evidence="10">
    <location>
        <begin position="12"/>
        <end position="17"/>
    </location>
    <ligand>
        <name>substrate</name>
    </ligand>
</feature>
<comment type="caution">
    <text evidence="14">The sequence shown here is derived from an EMBL/GenBank/DDBJ whole genome shotgun (WGS) entry which is preliminary data.</text>
</comment>
<feature type="site" description="Interaction with substrate tRNA" evidence="10">
    <location>
        <position position="124"/>
    </location>
</feature>
<dbReference type="PANTHER" id="PTHR11088">
    <property type="entry name" value="TRNA DIMETHYLALLYLTRANSFERASE"/>
    <property type="match status" value="1"/>
</dbReference>
<dbReference type="HAMAP" id="MF_00185">
    <property type="entry name" value="IPP_trans"/>
    <property type="match status" value="1"/>
</dbReference>
<keyword evidence="6 10" id="KW-0547">Nucleotide-binding</keyword>
<proteinExistence type="inferred from homology"/>
<evidence type="ECO:0000256" key="6">
    <source>
        <dbReference type="ARBA" id="ARBA00022741"/>
    </source>
</evidence>
<comment type="catalytic activity">
    <reaction evidence="9 10 11">
        <text>adenosine(37) in tRNA + dimethylallyl diphosphate = N(6)-dimethylallyladenosine(37) in tRNA + diphosphate</text>
        <dbReference type="Rhea" id="RHEA:26482"/>
        <dbReference type="Rhea" id="RHEA-COMP:10162"/>
        <dbReference type="Rhea" id="RHEA-COMP:10375"/>
        <dbReference type="ChEBI" id="CHEBI:33019"/>
        <dbReference type="ChEBI" id="CHEBI:57623"/>
        <dbReference type="ChEBI" id="CHEBI:74411"/>
        <dbReference type="ChEBI" id="CHEBI:74415"/>
        <dbReference type="EC" id="2.5.1.75"/>
    </reaction>
</comment>
<evidence type="ECO:0000256" key="8">
    <source>
        <dbReference type="ARBA" id="ARBA00022842"/>
    </source>
</evidence>
<gene>
    <name evidence="10" type="primary">miaA</name>
    <name evidence="14" type="ORF">UU14_C0026G0023</name>
</gene>
<protein>
    <recommendedName>
        <fullName evidence="10">tRNA dimethylallyltransferase</fullName>
        <ecNumber evidence="10">2.5.1.75</ecNumber>
    </recommendedName>
    <alternativeName>
        <fullName evidence="10">Dimethylallyl diphosphate:tRNA dimethylallyltransferase</fullName>
        <shortName evidence="10">DMAPP:tRNA dimethylallyltransferase</shortName>
        <shortName evidence="10">DMATase</shortName>
    </alternativeName>
    <alternativeName>
        <fullName evidence="10">Isopentenyl-diphosphate:tRNA isopentenyltransferase</fullName>
        <shortName evidence="10">IPP transferase</shortName>
        <shortName evidence="10">IPPT</shortName>
        <shortName evidence="10">IPTase</shortName>
    </alternativeName>
</protein>
<evidence type="ECO:0000256" key="5">
    <source>
        <dbReference type="ARBA" id="ARBA00022694"/>
    </source>
</evidence>
<dbReference type="GO" id="GO:0006400">
    <property type="term" value="P:tRNA modification"/>
    <property type="evidence" value="ECO:0007669"/>
    <property type="project" value="TreeGrafter"/>
</dbReference>
<evidence type="ECO:0000256" key="3">
    <source>
        <dbReference type="ARBA" id="ARBA00005842"/>
    </source>
</evidence>
<reference evidence="14 15" key="1">
    <citation type="journal article" date="2015" name="Nature">
        <title>rRNA introns, odd ribosomes, and small enigmatic genomes across a large radiation of phyla.</title>
        <authorList>
            <person name="Brown C.T."/>
            <person name="Hug L.A."/>
            <person name="Thomas B.C."/>
            <person name="Sharon I."/>
            <person name="Castelle C.J."/>
            <person name="Singh A."/>
            <person name="Wilkins M.J."/>
            <person name="Williams K.H."/>
            <person name="Banfield J.F."/>
        </authorList>
    </citation>
    <scope>NUCLEOTIDE SEQUENCE [LARGE SCALE GENOMIC DNA]</scope>
</reference>
<evidence type="ECO:0000313" key="15">
    <source>
        <dbReference type="Proteomes" id="UP000034664"/>
    </source>
</evidence>
<dbReference type="PANTHER" id="PTHR11088:SF60">
    <property type="entry name" value="TRNA DIMETHYLALLYLTRANSFERASE"/>
    <property type="match status" value="1"/>
</dbReference>
<dbReference type="AlphaFoldDB" id="A0A0G0T364"/>
<dbReference type="PATRIC" id="fig|1618482.3.peg.904"/>
<evidence type="ECO:0000256" key="11">
    <source>
        <dbReference type="RuleBase" id="RU003783"/>
    </source>
</evidence>
<dbReference type="Proteomes" id="UP000034664">
    <property type="component" value="Unassembled WGS sequence"/>
</dbReference>
<feature type="binding site" evidence="10">
    <location>
        <begin position="10"/>
        <end position="17"/>
    </location>
    <ligand>
        <name>ATP</name>
        <dbReference type="ChEBI" id="CHEBI:30616"/>
    </ligand>
</feature>
<dbReference type="InterPro" id="IPR018022">
    <property type="entry name" value="IPT"/>
</dbReference>
<evidence type="ECO:0000256" key="13">
    <source>
        <dbReference type="RuleBase" id="RU003785"/>
    </source>
</evidence>
<dbReference type="GO" id="GO:0005524">
    <property type="term" value="F:ATP binding"/>
    <property type="evidence" value="ECO:0007669"/>
    <property type="project" value="UniProtKB-UniRule"/>
</dbReference>
<comment type="subunit">
    <text evidence="10">Monomer.</text>
</comment>
<evidence type="ECO:0000256" key="2">
    <source>
        <dbReference type="ARBA" id="ARBA00003213"/>
    </source>
</evidence>
<comment type="similarity">
    <text evidence="3 10 13">Belongs to the IPP transferase family.</text>
</comment>
<comment type="cofactor">
    <cofactor evidence="1 10">
        <name>Mg(2+)</name>
        <dbReference type="ChEBI" id="CHEBI:18420"/>
    </cofactor>
</comment>
<dbReference type="EC" id="2.5.1.75" evidence="10"/>
<dbReference type="Gene3D" id="1.10.20.140">
    <property type="match status" value="1"/>
</dbReference>
<dbReference type="InterPro" id="IPR039657">
    <property type="entry name" value="Dimethylallyltransferase"/>
</dbReference>
<sequence>MSNSLLVVCGPTATGKTEYALKLAKEKNGELVSADSRQIYKYLDIGTGKDLPQNTKYQILNTELGIADKNYSVGYYLVNNVPLWLYDVITPDQRFSAAEYARLARIVINDIWSRGKLPIVVGGTGFYIKALVGGIDTEGIPPNQNLRKKLEDCSTSQLQKTLHSLNPQKLQSMNHSDKNNPRRLVRAIEIEEYKKLQPQTTGLNNSRQITNNVNFIGLNIQREELFKRIDERVEKRVEQGIIDEIKNVLKMGYGWDSPGLYTIGYKEWQPYFEGKETKEAVVQKWKFNEHSYARRQLTWFKKDKRIKWIPAVT</sequence>
<evidence type="ECO:0000256" key="4">
    <source>
        <dbReference type="ARBA" id="ARBA00022679"/>
    </source>
</evidence>
<evidence type="ECO:0000256" key="10">
    <source>
        <dbReference type="HAMAP-Rule" id="MF_00185"/>
    </source>
</evidence>
<dbReference type="EMBL" id="LBZM01000026">
    <property type="protein sequence ID" value="KKR71513.1"/>
    <property type="molecule type" value="Genomic_DNA"/>
</dbReference>
<dbReference type="SUPFAM" id="SSF52540">
    <property type="entry name" value="P-loop containing nucleoside triphosphate hydrolases"/>
    <property type="match status" value="1"/>
</dbReference>
<dbReference type="GO" id="GO:0052381">
    <property type="term" value="F:tRNA dimethylallyltransferase activity"/>
    <property type="evidence" value="ECO:0007669"/>
    <property type="project" value="UniProtKB-UniRule"/>
</dbReference>
<accession>A0A0G0T364</accession>
<comment type="caution">
    <text evidence="10">Lacks conserved residue(s) required for the propagation of feature annotation.</text>
</comment>
<evidence type="ECO:0000313" key="14">
    <source>
        <dbReference type="EMBL" id="KKR71513.1"/>
    </source>
</evidence>
<dbReference type="InterPro" id="IPR027417">
    <property type="entry name" value="P-loop_NTPase"/>
</dbReference>
<feature type="region of interest" description="Interaction with substrate tRNA" evidence="10">
    <location>
        <begin position="35"/>
        <end position="38"/>
    </location>
</feature>
<dbReference type="Pfam" id="PF01715">
    <property type="entry name" value="IPPT"/>
    <property type="match status" value="1"/>
</dbReference>
<keyword evidence="8 10" id="KW-0460">Magnesium</keyword>